<comment type="caution">
    <text evidence="2">The sequence shown here is derived from an EMBL/GenBank/DDBJ whole genome shotgun (WGS) entry which is preliminary data.</text>
</comment>
<keyword evidence="3" id="KW-1185">Reference proteome</keyword>
<reference evidence="2 3" key="1">
    <citation type="journal article" date="2018" name="Sci. Rep.">
        <title>Genomic signatures of local adaptation to the degree of environmental predictability in rotifers.</title>
        <authorList>
            <person name="Franch-Gras L."/>
            <person name="Hahn C."/>
            <person name="Garcia-Roger E.M."/>
            <person name="Carmona M.J."/>
            <person name="Serra M."/>
            <person name="Gomez A."/>
        </authorList>
    </citation>
    <scope>NUCLEOTIDE SEQUENCE [LARGE SCALE GENOMIC DNA]</scope>
    <source>
        <strain evidence="2">HYR1</strain>
    </source>
</reference>
<sequence>MNESEERYLARTSSSDSIGPKSTLAPTSQHQDSSSIMSHTQPISELEWDKELDFVRKAESDTLSVYDLNERVQELLRQRILDFEMLSLTESVKNLSCFEEPDSELDDQKGLTSEDIFRIKFFSKESSRICSPQHQSRPCVYSPITFGSQSSISLQNNSNLDHFSNSMPDLRAKKSSQQIQMVSKHRSLLDLSNFKCIYVQRSECLGHDGPRLSYGLPRMSRLQTIKCYLNRLGEKVRTMIKEAFRNGRHSAAKANQLQIYLNNSNFATKSLS</sequence>
<evidence type="ECO:0000313" key="2">
    <source>
        <dbReference type="EMBL" id="RMZ96316.1"/>
    </source>
</evidence>
<feature type="region of interest" description="Disordered" evidence="1">
    <location>
        <begin position="1"/>
        <end position="41"/>
    </location>
</feature>
<name>A0A3M7PB31_BRAPC</name>
<gene>
    <name evidence="2" type="ORF">BpHYR1_018352</name>
</gene>
<accession>A0A3M7PB31</accession>
<dbReference type="EMBL" id="REGN01012286">
    <property type="protein sequence ID" value="RMZ96316.1"/>
    <property type="molecule type" value="Genomic_DNA"/>
</dbReference>
<evidence type="ECO:0000256" key="1">
    <source>
        <dbReference type="SAM" id="MobiDB-lite"/>
    </source>
</evidence>
<feature type="compositionally biased region" description="Polar residues" evidence="1">
    <location>
        <begin position="24"/>
        <end position="41"/>
    </location>
</feature>
<evidence type="ECO:0000313" key="3">
    <source>
        <dbReference type="Proteomes" id="UP000276133"/>
    </source>
</evidence>
<organism evidence="2 3">
    <name type="scientific">Brachionus plicatilis</name>
    <name type="common">Marine rotifer</name>
    <name type="synonym">Brachionus muelleri</name>
    <dbReference type="NCBI Taxonomy" id="10195"/>
    <lineage>
        <taxon>Eukaryota</taxon>
        <taxon>Metazoa</taxon>
        <taxon>Spiralia</taxon>
        <taxon>Gnathifera</taxon>
        <taxon>Rotifera</taxon>
        <taxon>Eurotatoria</taxon>
        <taxon>Monogononta</taxon>
        <taxon>Pseudotrocha</taxon>
        <taxon>Ploima</taxon>
        <taxon>Brachionidae</taxon>
        <taxon>Brachionus</taxon>
    </lineage>
</organism>
<dbReference type="Proteomes" id="UP000276133">
    <property type="component" value="Unassembled WGS sequence"/>
</dbReference>
<protein>
    <submittedName>
        <fullName evidence="2">Uncharacterized protein</fullName>
    </submittedName>
</protein>
<dbReference type="AlphaFoldDB" id="A0A3M7PB31"/>
<proteinExistence type="predicted"/>
<dbReference type="OrthoDB" id="10002917at2759"/>